<reference evidence="1 2" key="1">
    <citation type="journal article" date="2018" name="Front. Plant Sci.">
        <title>Red Clover (Trifolium pratense) and Zigzag Clover (T. medium) - A Picture of Genomic Similarities and Differences.</title>
        <authorList>
            <person name="Dluhosova J."/>
            <person name="Istvanek J."/>
            <person name="Nedelnik J."/>
            <person name="Repkova J."/>
        </authorList>
    </citation>
    <scope>NUCLEOTIDE SEQUENCE [LARGE SCALE GENOMIC DNA]</scope>
    <source>
        <strain evidence="2">cv. 10/8</strain>
        <tissue evidence="1">Leaf</tissue>
    </source>
</reference>
<evidence type="ECO:0000313" key="2">
    <source>
        <dbReference type="Proteomes" id="UP000265520"/>
    </source>
</evidence>
<evidence type="ECO:0000313" key="1">
    <source>
        <dbReference type="EMBL" id="MCI51749.1"/>
    </source>
</evidence>
<protein>
    <submittedName>
        <fullName evidence="1">Uncharacterized protein</fullName>
    </submittedName>
</protein>
<accession>A0A392SSW5</accession>
<dbReference type="Proteomes" id="UP000265520">
    <property type="component" value="Unassembled WGS sequence"/>
</dbReference>
<sequence length="58" mass="6351">MAERQSHERRHCNLLNSKKHKAVEGGAAKGVNAVMARITKAGRLARVIQECARGKGKK</sequence>
<dbReference type="EMBL" id="LXQA010436708">
    <property type="protein sequence ID" value="MCI51749.1"/>
    <property type="molecule type" value="Genomic_DNA"/>
</dbReference>
<name>A0A392SSW5_9FABA</name>
<comment type="caution">
    <text evidence="1">The sequence shown here is derived from an EMBL/GenBank/DDBJ whole genome shotgun (WGS) entry which is preliminary data.</text>
</comment>
<feature type="non-terminal residue" evidence="1">
    <location>
        <position position="58"/>
    </location>
</feature>
<keyword evidence="2" id="KW-1185">Reference proteome</keyword>
<dbReference type="AlphaFoldDB" id="A0A392SSW5"/>
<organism evidence="1 2">
    <name type="scientific">Trifolium medium</name>
    <dbReference type="NCBI Taxonomy" id="97028"/>
    <lineage>
        <taxon>Eukaryota</taxon>
        <taxon>Viridiplantae</taxon>
        <taxon>Streptophyta</taxon>
        <taxon>Embryophyta</taxon>
        <taxon>Tracheophyta</taxon>
        <taxon>Spermatophyta</taxon>
        <taxon>Magnoliopsida</taxon>
        <taxon>eudicotyledons</taxon>
        <taxon>Gunneridae</taxon>
        <taxon>Pentapetalae</taxon>
        <taxon>rosids</taxon>
        <taxon>fabids</taxon>
        <taxon>Fabales</taxon>
        <taxon>Fabaceae</taxon>
        <taxon>Papilionoideae</taxon>
        <taxon>50 kb inversion clade</taxon>
        <taxon>NPAAA clade</taxon>
        <taxon>Hologalegina</taxon>
        <taxon>IRL clade</taxon>
        <taxon>Trifolieae</taxon>
        <taxon>Trifolium</taxon>
    </lineage>
</organism>
<proteinExistence type="predicted"/>